<dbReference type="GO" id="GO:0030036">
    <property type="term" value="P:actin cytoskeleton organization"/>
    <property type="evidence" value="ECO:0007669"/>
    <property type="project" value="InterPro"/>
</dbReference>
<organism evidence="3 4">
    <name type="scientific">Schizosaccharomyces osmophilus</name>
    <dbReference type="NCBI Taxonomy" id="2545709"/>
    <lineage>
        <taxon>Eukaryota</taxon>
        <taxon>Fungi</taxon>
        <taxon>Dikarya</taxon>
        <taxon>Ascomycota</taxon>
        <taxon>Taphrinomycotina</taxon>
        <taxon>Schizosaccharomycetes</taxon>
        <taxon>Schizosaccharomycetales</taxon>
        <taxon>Schizosaccharomycetaceae</taxon>
        <taxon>Schizosaccharomyces</taxon>
    </lineage>
</organism>
<dbReference type="Proteomes" id="UP001212411">
    <property type="component" value="Chromosome 1"/>
</dbReference>
<dbReference type="InterPro" id="IPR051661">
    <property type="entry name" value="Actin_filament_regulator"/>
</dbReference>
<dbReference type="Pfam" id="PF06371">
    <property type="entry name" value="Drf_GBD"/>
    <property type="match status" value="1"/>
</dbReference>
<dbReference type="SMART" id="SM01140">
    <property type="entry name" value="Drf_GBD"/>
    <property type="match status" value="1"/>
</dbReference>
<dbReference type="InterPro" id="IPR011989">
    <property type="entry name" value="ARM-like"/>
</dbReference>
<name>A0AAF0AV81_9SCHI</name>
<gene>
    <name evidence="3" type="primary">rid1</name>
    <name evidence="3" type="ORF">SOMG_01368</name>
</gene>
<dbReference type="GO" id="GO:0031267">
    <property type="term" value="F:small GTPase binding"/>
    <property type="evidence" value="ECO:0007669"/>
    <property type="project" value="InterPro"/>
</dbReference>
<dbReference type="KEGG" id="som:SOMG_01368"/>
<accession>A0AAF0AV81</accession>
<keyword evidence="4" id="KW-1185">Reference proteome</keyword>
<dbReference type="RefSeq" id="XP_056035917.1">
    <property type="nucleotide sequence ID" value="XM_056180161.1"/>
</dbReference>
<dbReference type="PANTHER" id="PTHR47102">
    <property type="entry name" value="PROTEIN BNI1"/>
    <property type="match status" value="1"/>
</dbReference>
<dbReference type="GeneID" id="80874850"/>
<feature type="domain" description="Formin GTPase-binding" evidence="2">
    <location>
        <begin position="45"/>
        <end position="231"/>
    </location>
</feature>
<reference evidence="3 4" key="1">
    <citation type="journal article" date="2023" name="G3 (Bethesda)">
        <title>A high-quality reference genome for the fission yeast Schizosaccharomyces osmophilus.</title>
        <authorList>
            <person name="Jia G.S."/>
            <person name="Zhang W.C."/>
            <person name="Liang Y."/>
            <person name="Liu X.H."/>
            <person name="Rhind N."/>
            <person name="Pidoux A."/>
            <person name="Brysch-Herzberg M."/>
            <person name="Du L.L."/>
        </authorList>
    </citation>
    <scope>NUCLEOTIDE SEQUENCE [LARGE SCALE GENOMIC DNA]</scope>
    <source>
        <strain evidence="3 4">CBS 15793</strain>
    </source>
</reference>
<feature type="compositionally biased region" description="Low complexity" evidence="1">
    <location>
        <begin position="9"/>
        <end position="23"/>
    </location>
</feature>
<dbReference type="AlphaFoldDB" id="A0AAF0AV81"/>
<evidence type="ECO:0000256" key="1">
    <source>
        <dbReference type="SAM" id="MobiDB-lite"/>
    </source>
</evidence>
<feature type="region of interest" description="Disordered" evidence="1">
    <location>
        <begin position="1"/>
        <end position="23"/>
    </location>
</feature>
<evidence type="ECO:0000313" key="3">
    <source>
        <dbReference type="EMBL" id="WBW71674.1"/>
    </source>
</evidence>
<dbReference type="InterPro" id="IPR010473">
    <property type="entry name" value="GTPase-bd"/>
</dbReference>
<protein>
    <submittedName>
        <fullName evidence="3">GTPase binding protein Rid1</fullName>
    </submittedName>
</protein>
<dbReference type="SUPFAM" id="SSF48371">
    <property type="entry name" value="ARM repeat"/>
    <property type="match status" value="1"/>
</dbReference>
<evidence type="ECO:0000259" key="2">
    <source>
        <dbReference type="SMART" id="SM01140"/>
    </source>
</evidence>
<dbReference type="PANTHER" id="PTHR47102:SF2">
    <property type="entry name" value="PROTEIN BNI1"/>
    <property type="match status" value="1"/>
</dbReference>
<sequence>MNTLRSFRRFLGSSSEESDGNSNITLMLRQESESLSQTSLTTSEESNPQCFDNLIKAQVLSSEASRGLLSLNDNVKLEILNSLNEKNKKKQSRMLSWKKKKTSYSEPIDFISYIVNTSIDYMDETIIHKLALLLRKEQILWVTCFIHYGGFGVIFCMVEKISRIEWRENLHDMLLDRFLLCLKAMCTVQLGLECLIRSFYHVQQLVQLLFSKKQPSDFVTREVIIQIIILYLKAHTNREVGAKTVFSFLEDSEEETEEVDFIKEARVKRPYRKWIIELEYVAKNVFWVWNHDRNIIDLEPDLEELYDPPLGFIEGIETEATSYIASHIELSNELLVSLDIKDRMQKRLELQFSGLERIMALRFRKSSQKFHKKLHGSLREWVKAARADKWPYKFVQMGST</sequence>
<dbReference type="InterPro" id="IPR016024">
    <property type="entry name" value="ARM-type_fold"/>
</dbReference>
<proteinExistence type="predicted"/>
<dbReference type="Gene3D" id="1.25.10.10">
    <property type="entry name" value="Leucine-rich Repeat Variant"/>
    <property type="match status" value="1"/>
</dbReference>
<dbReference type="GO" id="GO:0003779">
    <property type="term" value="F:actin binding"/>
    <property type="evidence" value="ECO:0007669"/>
    <property type="project" value="InterPro"/>
</dbReference>
<evidence type="ECO:0000313" key="4">
    <source>
        <dbReference type="Proteomes" id="UP001212411"/>
    </source>
</evidence>
<dbReference type="EMBL" id="CP115611">
    <property type="protein sequence ID" value="WBW71674.1"/>
    <property type="molecule type" value="Genomic_DNA"/>
</dbReference>